<dbReference type="AlphaFoldDB" id="A0A2L2T3C7"/>
<sequence>MRDIDDGSLMSNLEVCINTILLAASSTSVFHPAGDNLWHWLSYFLSLASLFFIPTSDIIQPRYQQYCFDFHPSSLGNSARLRRDASLNSQAFCLVDSGTYVRAYGAITVLPQLRIRCADLDSQPPLQLYSYTRTETHSAMIVWGTTLKAWTSYSLYDPAPLYENNRLLSIDSKGQYHAIVISTPLTELFRV</sequence>
<keyword evidence="2" id="KW-1185">Reference proteome</keyword>
<evidence type="ECO:0000313" key="1">
    <source>
        <dbReference type="EMBL" id="CEI65224.1"/>
    </source>
</evidence>
<accession>A0A2L2T3C7</accession>
<evidence type="ECO:0000313" key="2">
    <source>
        <dbReference type="Proteomes" id="UP000245910"/>
    </source>
</evidence>
<reference evidence="2" key="1">
    <citation type="submission" date="2014-10" db="EMBL/GenBank/DDBJ databases">
        <authorList>
            <person name="King R."/>
        </authorList>
    </citation>
    <scope>NUCLEOTIDE SEQUENCE [LARGE SCALE GENOMIC DNA]</scope>
    <source>
        <strain evidence="2">A3/5</strain>
    </source>
</reference>
<dbReference type="Proteomes" id="UP000245910">
    <property type="component" value="Chromosome I"/>
</dbReference>
<protein>
    <submittedName>
        <fullName evidence="1">Uncharacterized protein</fullName>
    </submittedName>
</protein>
<name>A0A2L2T3C7_9HYPO</name>
<organism evidence="1 2">
    <name type="scientific">Fusarium venenatum</name>
    <dbReference type="NCBI Taxonomy" id="56646"/>
    <lineage>
        <taxon>Eukaryota</taxon>
        <taxon>Fungi</taxon>
        <taxon>Dikarya</taxon>
        <taxon>Ascomycota</taxon>
        <taxon>Pezizomycotina</taxon>
        <taxon>Sordariomycetes</taxon>
        <taxon>Hypocreomycetidae</taxon>
        <taxon>Hypocreales</taxon>
        <taxon>Nectriaceae</taxon>
        <taxon>Fusarium</taxon>
    </lineage>
</organism>
<dbReference type="EMBL" id="LN649229">
    <property type="protein sequence ID" value="CEI65224.1"/>
    <property type="molecule type" value="Genomic_DNA"/>
</dbReference>
<proteinExistence type="predicted"/>